<evidence type="ECO:0000259" key="1">
    <source>
        <dbReference type="SMART" id="SM00481"/>
    </source>
</evidence>
<dbReference type="InterPro" id="IPR003141">
    <property type="entry name" value="Pol/His_phosphatase_N"/>
</dbReference>
<name>A0A2W1NBV2_PAEXE</name>
<dbReference type="InterPro" id="IPR004013">
    <property type="entry name" value="PHP_dom"/>
</dbReference>
<dbReference type="SUPFAM" id="SSF89550">
    <property type="entry name" value="PHP domain-like"/>
    <property type="match status" value="1"/>
</dbReference>
<gene>
    <name evidence="2" type="ORF">CBW46_010665</name>
</gene>
<reference evidence="2" key="1">
    <citation type="submission" date="2018-06" db="EMBL/GenBank/DDBJ databases">
        <title>Paenibacillus xerothermodurans sp. nov. an extremely dry heat resistant spore forming bacterium isolated from the soil of Cape Canaveral, Florida.</title>
        <authorList>
            <person name="Seuylemezian A."/>
            <person name="Kaur N."/>
            <person name="Patil P."/>
            <person name="Patil P."/>
            <person name="Mayilraj S."/>
            <person name="Vaishampayan P."/>
        </authorList>
    </citation>
    <scope>NUCLEOTIDE SEQUENCE [LARGE SCALE GENOMIC DNA]</scope>
    <source>
        <strain evidence="2">ATCC 27380</strain>
    </source>
</reference>
<accession>A0A2W1NBV2</accession>
<dbReference type="PANTHER" id="PTHR36928:SF1">
    <property type="entry name" value="PHOSPHATASE YCDX-RELATED"/>
    <property type="match status" value="1"/>
</dbReference>
<sequence>MTWTDSHIHCNDSHKAEFEQWRKVEMMDLHTHSVYSDGRDSVEQIITTAIELGYQAIAITDHVWRTSDWVEDYASHIDLMKQRYGNEIHIFSGLEAKVMNLQGDIDAADKFDAMVDLLLGSIHRIPFEGGFYSASKDHSEPRLFENWFITFKRLLRNPRVDIVSHPLAELKRFNIQIHRQQKEEIARLLAESGKIIEINVRHNAPDQEMLDMLKHTSAKFVISSDSHSVHDLTMFCPEIRKMYAYPLNIASIPDLQLLKKS</sequence>
<organism evidence="2 3">
    <name type="scientific">Paenibacillus xerothermodurans</name>
    <dbReference type="NCBI Taxonomy" id="1977292"/>
    <lineage>
        <taxon>Bacteria</taxon>
        <taxon>Bacillati</taxon>
        <taxon>Bacillota</taxon>
        <taxon>Bacilli</taxon>
        <taxon>Bacillales</taxon>
        <taxon>Paenibacillaceae</taxon>
        <taxon>Paenibacillus</taxon>
    </lineage>
</organism>
<dbReference type="InterPro" id="IPR050243">
    <property type="entry name" value="PHP_phosphatase"/>
</dbReference>
<dbReference type="Pfam" id="PF02811">
    <property type="entry name" value="PHP"/>
    <property type="match status" value="1"/>
</dbReference>
<dbReference type="AlphaFoldDB" id="A0A2W1NBV2"/>
<dbReference type="Gene3D" id="3.20.20.140">
    <property type="entry name" value="Metal-dependent hydrolases"/>
    <property type="match status" value="1"/>
</dbReference>
<dbReference type="InterPro" id="IPR016195">
    <property type="entry name" value="Pol/histidinol_Pase-like"/>
</dbReference>
<evidence type="ECO:0000313" key="3">
    <source>
        <dbReference type="Proteomes" id="UP000214746"/>
    </source>
</evidence>
<evidence type="ECO:0000313" key="2">
    <source>
        <dbReference type="EMBL" id="PZE21130.1"/>
    </source>
</evidence>
<comment type="caution">
    <text evidence="2">The sequence shown here is derived from an EMBL/GenBank/DDBJ whole genome shotgun (WGS) entry which is preliminary data.</text>
</comment>
<dbReference type="OrthoDB" id="9808747at2"/>
<dbReference type="SMART" id="SM00481">
    <property type="entry name" value="POLIIIAc"/>
    <property type="match status" value="1"/>
</dbReference>
<dbReference type="GO" id="GO:0005829">
    <property type="term" value="C:cytosol"/>
    <property type="evidence" value="ECO:0007669"/>
    <property type="project" value="TreeGrafter"/>
</dbReference>
<feature type="domain" description="Polymerase/histidinol phosphatase N-terminal" evidence="1">
    <location>
        <begin position="27"/>
        <end position="100"/>
    </location>
</feature>
<proteinExistence type="predicted"/>
<dbReference type="GO" id="GO:0042578">
    <property type="term" value="F:phosphoric ester hydrolase activity"/>
    <property type="evidence" value="ECO:0007669"/>
    <property type="project" value="TreeGrafter"/>
</dbReference>
<dbReference type="EMBL" id="NHRJ02000004">
    <property type="protein sequence ID" value="PZE21130.1"/>
    <property type="molecule type" value="Genomic_DNA"/>
</dbReference>
<dbReference type="GO" id="GO:0008270">
    <property type="term" value="F:zinc ion binding"/>
    <property type="evidence" value="ECO:0007669"/>
    <property type="project" value="TreeGrafter"/>
</dbReference>
<keyword evidence="3" id="KW-1185">Reference proteome</keyword>
<dbReference type="Proteomes" id="UP000214746">
    <property type="component" value="Unassembled WGS sequence"/>
</dbReference>
<dbReference type="PANTHER" id="PTHR36928">
    <property type="entry name" value="PHOSPHATASE YCDX-RELATED"/>
    <property type="match status" value="1"/>
</dbReference>
<protein>
    <submittedName>
        <fullName evidence="2">PHP domain-containing protein</fullName>
    </submittedName>
</protein>